<dbReference type="Gene3D" id="2.60.460.10">
    <property type="entry name" value="protein yfey like domain"/>
    <property type="match status" value="1"/>
</dbReference>
<accession>A0A2C6CYU7</accession>
<dbReference type="InterPro" id="IPR038714">
    <property type="entry name" value="YfeY-like_sf"/>
</dbReference>
<dbReference type="STRING" id="1111728.GCA_000427805_03245"/>
<dbReference type="OrthoDB" id="5622706at2"/>
<reference evidence="1" key="1">
    <citation type="submission" date="2017-09" db="EMBL/GenBank/DDBJ databases">
        <title>FDA dAtabase for Regulatory Grade micrObial Sequences (FDA-ARGOS): Supporting development and validation of Infectious Disease Dx tests.</title>
        <authorList>
            <person name="Minogue T."/>
            <person name="Wolcott M."/>
            <person name="Wasieloski L."/>
            <person name="Aguilar W."/>
            <person name="Moore D."/>
            <person name="Tallon L.J."/>
            <person name="Sadzewicz L."/>
            <person name="Ott S."/>
            <person name="Zhao X."/>
            <person name="Nagaraj S."/>
            <person name="Vavikolanu K."/>
            <person name="Aluvathingal J."/>
            <person name="Nadendla S."/>
            <person name="Sichtig H."/>
        </authorList>
    </citation>
    <scope>NUCLEOTIDE SEQUENCE</scope>
    <source>
        <strain evidence="1">FDAARGOS_387</strain>
    </source>
</reference>
<protein>
    <submittedName>
        <fullName evidence="1">RpoE-regulated lipoprotein</fullName>
    </submittedName>
</protein>
<keyword evidence="3" id="KW-1185">Reference proteome</keyword>
<keyword evidence="1" id="KW-0449">Lipoprotein</keyword>
<dbReference type="EMBL" id="CAADJA010000002">
    <property type="protein sequence ID" value="VFS52862.1"/>
    <property type="molecule type" value="Genomic_DNA"/>
</dbReference>
<evidence type="ECO:0000313" key="2">
    <source>
        <dbReference type="EMBL" id="VFS52862.1"/>
    </source>
</evidence>
<evidence type="ECO:0000313" key="4">
    <source>
        <dbReference type="Proteomes" id="UP000373449"/>
    </source>
</evidence>
<evidence type="ECO:0000313" key="1">
    <source>
        <dbReference type="EMBL" id="PHI31849.1"/>
    </source>
</evidence>
<dbReference type="Proteomes" id="UP000373449">
    <property type="component" value="Unassembled WGS sequence"/>
</dbReference>
<evidence type="ECO:0000313" key="3">
    <source>
        <dbReference type="Proteomes" id="UP000224974"/>
    </source>
</evidence>
<dbReference type="EMBL" id="PDDX01000001">
    <property type="protein sequence ID" value="PHI31849.1"/>
    <property type="molecule type" value="Genomic_DNA"/>
</dbReference>
<name>A0A2C6CYU7_9GAMM</name>
<reference evidence="2 4" key="3">
    <citation type="submission" date="2019-03" db="EMBL/GenBank/DDBJ databases">
        <authorList>
            <consortium name="Pathogen Informatics"/>
        </authorList>
    </citation>
    <scope>NUCLEOTIDE SEQUENCE [LARGE SCALE GENOMIC DNA]</scope>
    <source>
        <strain evidence="2 4">NCTC12282</strain>
    </source>
</reference>
<dbReference type="Pfam" id="PF06572">
    <property type="entry name" value="DUF1131"/>
    <property type="match status" value="1"/>
</dbReference>
<dbReference type="InterPro" id="IPR010938">
    <property type="entry name" value="DUF1131"/>
</dbReference>
<sequence>MNIRVVLLLVPFLITGCSTVSNFSFSSLSPFNWFGGSPMLSDSGLGDISSATPLDEDSLNKTLDDDYRLRKGMGMSAGQTTTFFEAMDGTKLQLAFYGNEQGKVERIEVMDKGIKTPAGTKLGTEFSELFEKAYNHCEVGTGDYTGSVICQSPESKHISYIFSGEWMGSSSIMPPDDKLKTWTISKMVWSAK</sequence>
<reference evidence="3" key="2">
    <citation type="submission" date="2017-09" db="EMBL/GenBank/DDBJ databases">
        <title>FDA dAtabase for Regulatory Grade micrObial Sequences (FDA-ARGOS): Supporting development and validation of Infectious Disease Dx tests.</title>
        <authorList>
            <person name="Minogue T."/>
            <person name="Wolcott M."/>
            <person name="Wasieloski L."/>
            <person name="Aguilar W."/>
            <person name="Moore D."/>
            <person name="Tallon L."/>
            <person name="Sadzewicz L."/>
            <person name="Ott S."/>
            <person name="Zhao X."/>
            <person name="Nagaraj S."/>
            <person name="Vavikolanu K."/>
            <person name="Aluvathingal J."/>
            <person name="Nadendla S."/>
            <person name="Sichtig H."/>
        </authorList>
    </citation>
    <scope>NUCLEOTIDE SEQUENCE [LARGE SCALE GENOMIC DNA]</scope>
    <source>
        <strain evidence="3">FDAARGOS_387</strain>
    </source>
</reference>
<gene>
    <name evidence="2" type="primary">yfeY</name>
    <name evidence="1" type="ORF">CRN84_22280</name>
    <name evidence="2" type="ORF">NCTC12282_06070</name>
</gene>
<dbReference type="RefSeq" id="WP_029096768.1">
    <property type="nucleotide sequence ID" value="NZ_CAADJA010000002.1"/>
</dbReference>
<proteinExistence type="predicted"/>
<dbReference type="Proteomes" id="UP000224974">
    <property type="component" value="Unassembled WGS sequence"/>
</dbReference>
<dbReference type="PROSITE" id="PS51257">
    <property type="entry name" value="PROKAR_LIPOPROTEIN"/>
    <property type="match status" value="1"/>
</dbReference>
<dbReference type="NCBIfam" id="NF007990">
    <property type="entry name" value="PRK10718.1"/>
    <property type="match status" value="1"/>
</dbReference>
<dbReference type="AlphaFoldDB" id="A0A2C6CYU7"/>
<organism evidence="1 3">
    <name type="scientific">Budvicia aquatica</name>
    <dbReference type="NCBI Taxonomy" id="82979"/>
    <lineage>
        <taxon>Bacteria</taxon>
        <taxon>Pseudomonadati</taxon>
        <taxon>Pseudomonadota</taxon>
        <taxon>Gammaproteobacteria</taxon>
        <taxon>Enterobacterales</taxon>
        <taxon>Budviciaceae</taxon>
        <taxon>Budvicia</taxon>
    </lineage>
</organism>